<dbReference type="Pfam" id="PF12680">
    <property type="entry name" value="SnoaL_2"/>
    <property type="match status" value="1"/>
</dbReference>
<dbReference type="KEGG" id="rli:RLO149_c022420"/>
<evidence type="ECO:0000259" key="1">
    <source>
        <dbReference type="Pfam" id="PF12680"/>
    </source>
</evidence>
<sequence length="142" mass="16307">MLSKTEIIQRWYEEIWVKGNWGMIDQIYRPAPESESLIPGGLIDTLEARELVTIFNNLITDQKIRIVHCVADGEWVSALVEMYGFKAGTDKPINMRWLTMVRLDKEIIVESYPAVDFVSLFEQLGQLPPNSFELLLSGTVFK</sequence>
<accession>F7ZAM1</accession>
<dbReference type="STRING" id="391595.RLO149_c022420"/>
<dbReference type="eggNOG" id="COG3631">
    <property type="taxonomic scope" value="Bacteria"/>
</dbReference>
<dbReference type="Gene3D" id="3.10.450.50">
    <property type="match status" value="1"/>
</dbReference>
<evidence type="ECO:0000313" key="3">
    <source>
        <dbReference type="Proteomes" id="UP000001353"/>
    </source>
</evidence>
<gene>
    <name evidence="2" type="ordered locus">RLO149_c022420</name>
</gene>
<keyword evidence="3" id="KW-1185">Reference proteome</keyword>
<dbReference type="HOGENOM" id="CLU_100997_4_0_5"/>
<dbReference type="InterPro" id="IPR037401">
    <property type="entry name" value="SnoaL-like"/>
</dbReference>
<dbReference type="OrthoDB" id="7844074at2"/>
<dbReference type="Proteomes" id="UP000001353">
    <property type="component" value="Chromosome"/>
</dbReference>
<feature type="domain" description="SnoaL-like" evidence="1">
    <location>
        <begin position="8"/>
        <end position="110"/>
    </location>
</feature>
<protein>
    <recommendedName>
        <fullName evidence="1">SnoaL-like domain-containing protein</fullName>
    </recommendedName>
</protein>
<dbReference type="EMBL" id="CP002623">
    <property type="protein sequence ID" value="AEI94217.1"/>
    <property type="molecule type" value="Genomic_DNA"/>
</dbReference>
<evidence type="ECO:0000313" key="2">
    <source>
        <dbReference type="EMBL" id="AEI94217.1"/>
    </source>
</evidence>
<dbReference type="InterPro" id="IPR032710">
    <property type="entry name" value="NTF2-like_dom_sf"/>
</dbReference>
<dbReference type="RefSeq" id="WP_013962141.1">
    <property type="nucleotide sequence ID" value="NC_015730.1"/>
</dbReference>
<reference evidence="2 3" key="1">
    <citation type="journal article" date="2011" name="BMC Genomics">
        <title>Comparative genome analysis and genome-guided physiological analysis of Roseobacter litoralis.</title>
        <authorList>
            <person name="Kalhoefer D."/>
            <person name="Thole S."/>
            <person name="Voget S."/>
            <person name="Lehmann R."/>
            <person name="Liesegang H."/>
            <person name="Wollher A."/>
            <person name="Daniel R."/>
            <person name="Simon M."/>
            <person name="Brinkhoff T."/>
        </authorList>
    </citation>
    <scope>NUCLEOTIDE SEQUENCE [LARGE SCALE GENOMIC DNA]</scope>
    <source>
        <strain evidence="3">ATCC 49566 / DSM 6996 / JCM 21268 / NBRC 15278 / OCh 149</strain>
    </source>
</reference>
<organism evidence="2 3">
    <name type="scientific">Roseobacter litoralis (strain ATCC 49566 / DSM 6996 / JCM 21268 / NBRC 15278 / OCh 149)</name>
    <dbReference type="NCBI Taxonomy" id="391595"/>
    <lineage>
        <taxon>Bacteria</taxon>
        <taxon>Pseudomonadati</taxon>
        <taxon>Pseudomonadota</taxon>
        <taxon>Alphaproteobacteria</taxon>
        <taxon>Rhodobacterales</taxon>
        <taxon>Roseobacteraceae</taxon>
        <taxon>Roseobacter</taxon>
    </lineage>
</organism>
<dbReference type="SUPFAM" id="SSF54427">
    <property type="entry name" value="NTF2-like"/>
    <property type="match status" value="1"/>
</dbReference>
<name>F7ZAM1_ROSLO</name>
<dbReference type="AlphaFoldDB" id="F7ZAM1"/>
<proteinExistence type="predicted"/>